<accession>A0A9D1UNC9</accession>
<name>A0A9D1UNC9_9FIRM</name>
<gene>
    <name evidence="1" type="ORF">H9868_04095</name>
</gene>
<dbReference type="EMBL" id="DXGA01000087">
    <property type="protein sequence ID" value="HIW93703.1"/>
    <property type="molecule type" value="Genomic_DNA"/>
</dbReference>
<sequence>MASYTPNLSLHQWEPEDAFLRQDFNQDFQKIDAAVAAAKVNPCCKYGTYEGNGSAVTVNVGFRPSFLVLISTYDVNMNAGDTVCTMGVSGLMVEHTRSYGSKIYRSCTFTDTGFTVSEKSAGGMNVDGVTYHYIAFY</sequence>
<organism evidence="1 2">
    <name type="scientific">Candidatus Flavonifractor merdipullorum</name>
    <dbReference type="NCBI Taxonomy" id="2838590"/>
    <lineage>
        <taxon>Bacteria</taxon>
        <taxon>Bacillati</taxon>
        <taxon>Bacillota</taxon>
        <taxon>Clostridia</taxon>
        <taxon>Eubacteriales</taxon>
        <taxon>Oscillospiraceae</taxon>
        <taxon>Flavonifractor</taxon>
    </lineage>
</organism>
<dbReference type="Proteomes" id="UP000824192">
    <property type="component" value="Unassembled WGS sequence"/>
</dbReference>
<proteinExistence type="predicted"/>
<dbReference type="AlphaFoldDB" id="A0A9D1UNC9"/>
<comment type="caution">
    <text evidence="1">The sequence shown here is derived from an EMBL/GenBank/DDBJ whole genome shotgun (WGS) entry which is preliminary data.</text>
</comment>
<evidence type="ECO:0000313" key="2">
    <source>
        <dbReference type="Proteomes" id="UP000824192"/>
    </source>
</evidence>
<evidence type="ECO:0000313" key="1">
    <source>
        <dbReference type="EMBL" id="HIW93703.1"/>
    </source>
</evidence>
<reference evidence="1" key="2">
    <citation type="submission" date="2021-04" db="EMBL/GenBank/DDBJ databases">
        <authorList>
            <person name="Gilroy R."/>
        </authorList>
    </citation>
    <scope>NUCLEOTIDE SEQUENCE</scope>
    <source>
        <strain evidence="1">ChiGjej6B6-1540</strain>
    </source>
</reference>
<protein>
    <submittedName>
        <fullName evidence="1">Uncharacterized protein</fullName>
    </submittedName>
</protein>
<reference evidence="1" key="1">
    <citation type="journal article" date="2021" name="PeerJ">
        <title>Extensive microbial diversity within the chicken gut microbiome revealed by metagenomics and culture.</title>
        <authorList>
            <person name="Gilroy R."/>
            <person name="Ravi A."/>
            <person name="Getino M."/>
            <person name="Pursley I."/>
            <person name="Horton D.L."/>
            <person name="Alikhan N.F."/>
            <person name="Baker D."/>
            <person name="Gharbi K."/>
            <person name="Hall N."/>
            <person name="Watson M."/>
            <person name="Adriaenssens E.M."/>
            <person name="Foster-Nyarko E."/>
            <person name="Jarju S."/>
            <person name="Secka A."/>
            <person name="Antonio M."/>
            <person name="Oren A."/>
            <person name="Chaudhuri R.R."/>
            <person name="La Ragione R."/>
            <person name="Hildebrand F."/>
            <person name="Pallen M.J."/>
        </authorList>
    </citation>
    <scope>NUCLEOTIDE SEQUENCE</scope>
    <source>
        <strain evidence="1">ChiGjej6B6-1540</strain>
    </source>
</reference>